<dbReference type="PANTHER" id="PTHR11991:SF0">
    <property type="entry name" value="TRANSLATIONALLY-CONTROLLED TUMOR PROTEIN"/>
    <property type="match status" value="1"/>
</dbReference>
<name>A0A811YUU7_NYCPR</name>
<reference evidence="6" key="1">
    <citation type="submission" date="2020-12" db="EMBL/GenBank/DDBJ databases">
        <authorList>
            <consortium name="Molecular Ecology Group"/>
        </authorList>
    </citation>
    <scope>NUCLEOTIDE SEQUENCE</scope>
    <source>
        <strain evidence="6">TBG_1078</strain>
    </source>
</reference>
<accession>A0A811YUU7</accession>
<gene>
    <name evidence="6" type="ORF">NYPRO_LOCUS14099</name>
</gene>
<protein>
    <recommendedName>
        <fullName evidence="1">Translationally-controlled tumor protein</fullName>
    </recommendedName>
</protein>
<dbReference type="Gene3D" id="2.170.150.10">
    <property type="entry name" value="Metal Binding Protein, Guanine Nucleotide Exchange Factor, Chain A"/>
    <property type="match status" value="2"/>
</dbReference>
<evidence type="ECO:0000256" key="4">
    <source>
        <dbReference type="PROSITE-ProRule" id="PRU01133"/>
    </source>
</evidence>
<dbReference type="InterPro" id="IPR018105">
    <property type="entry name" value="Translational_control_tumour_p"/>
</dbReference>
<dbReference type="InterPro" id="IPR011057">
    <property type="entry name" value="Mss4-like_sf"/>
</dbReference>
<dbReference type="GO" id="GO:0005737">
    <property type="term" value="C:cytoplasm"/>
    <property type="evidence" value="ECO:0007669"/>
    <property type="project" value="TreeGrafter"/>
</dbReference>
<dbReference type="Pfam" id="PF00838">
    <property type="entry name" value="TCTP"/>
    <property type="match status" value="1"/>
</dbReference>
<evidence type="ECO:0000256" key="1">
    <source>
        <dbReference type="ARBA" id="ARBA00040832"/>
    </source>
</evidence>
<dbReference type="InterPro" id="IPR034737">
    <property type="entry name" value="TCTP"/>
</dbReference>
<evidence type="ECO:0000256" key="2">
    <source>
        <dbReference type="ARBA" id="ARBA00046053"/>
    </source>
</evidence>
<evidence type="ECO:0000313" key="6">
    <source>
        <dbReference type="EMBL" id="CAD7681307.1"/>
    </source>
</evidence>
<dbReference type="Proteomes" id="UP000645828">
    <property type="component" value="Unassembled WGS sequence"/>
</dbReference>
<feature type="domain" description="TCTP" evidence="5">
    <location>
        <begin position="1"/>
        <end position="134"/>
    </location>
</feature>
<evidence type="ECO:0000313" key="7">
    <source>
        <dbReference type="Proteomes" id="UP000645828"/>
    </source>
</evidence>
<sequence length="135" mass="15652">MIIYLDLISHNEMFSGIYKILEVVSELCLEVKGKIVSRTEDPQGKSSESTVIIGVDIVKNHYLQKTNFTNEAYKKFIVDCCRQIKHVFPNFKNYQFFIGENMNPDGIVALLDYHEDGLTLYIIFFKNGLEMKKCQ</sequence>
<dbReference type="SUPFAM" id="SSF51316">
    <property type="entry name" value="Mss4-like"/>
    <property type="match status" value="1"/>
</dbReference>
<comment type="function">
    <text evidence="2">Involved in calcium binding and microtubule stabilization. Acts as a negative regulator of TSC22D1-mediated apoptosis, via interaction with and destabilization of TSC22D1 protein.</text>
</comment>
<dbReference type="InterPro" id="IPR011323">
    <property type="entry name" value="Mss4/transl-control_tumour"/>
</dbReference>
<comment type="similarity">
    <text evidence="4">Belongs to the TCTP family.</text>
</comment>
<proteinExistence type="inferred from homology"/>
<dbReference type="InterPro" id="IPR018103">
    <property type="entry name" value="Translation_control_tumour_CS"/>
</dbReference>
<dbReference type="PANTHER" id="PTHR11991">
    <property type="entry name" value="TRANSLATIONALLY CONTROLLED TUMOR PROTEIN-RELATED"/>
    <property type="match status" value="1"/>
</dbReference>
<dbReference type="AlphaFoldDB" id="A0A811YUU7"/>
<dbReference type="GO" id="GO:0005509">
    <property type="term" value="F:calcium ion binding"/>
    <property type="evidence" value="ECO:0007669"/>
    <property type="project" value="TreeGrafter"/>
</dbReference>
<comment type="subunit">
    <text evidence="3">Homodimer. Interacts with STEAP3. Interacts with TSC22D1; interaction results in the destabilization of TSC22D1 protein.</text>
</comment>
<keyword evidence="7" id="KW-1185">Reference proteome</keyword>
<dbReference type="PROSITE" id="PS51797">
    <property type="entry name" value="TCTP_3"/>
    <property type="match status" value="1"/>
</dbReference>
<evidence type="ECO:0000256" key="3">
    <source>
        <dbReference type="ARBA" id="ARBA00047116"/>
    </source>
</evidence>
<evidence type="ECO:0000259" key="5">
    <source>
        <dbReference type="PROSITE" id="PS51797"/>
    </source>
</evidence>
<dbReference type="PRINTS" id="PR01653">
    <property type="entry name" value="TCTPROTEIN"/>
</dbReference>
<comment type="caution">
    <text evidence="6">The sequence shown here is derived from an EMBL/GenBank/DDBJ whole genome shotgun (WGS) entry which is preliminary data.</text>
</comment>
<dbReference type="EMBL" id="CAJHUB010000751">
    <property type="protein sequence ID" value="CAD7681307.1"/>
    <property type="molecule type" value="Genomic_DNA"/>
</dbReference>
<organism evidence="6 7">
    <name type="scientific">Nyctereutes procyonoides</name>
    <name type="common">Raccoon dog</name>
    <name type="synonym">Canis procyonoides</name>
    <dbReference type="NCBI Taxonomy" id="34880"/>
    <lineage>
        <taxon>Eukaryota</taxon>
        <taxon>Metazoa</taxon>
        <taxon>Chordata</taxon>
        <taxon>Craniata</taxon>
        <taxon>Vertebrata</taxon>
        <taxon>Euteleostomi</taxon>
        <taxon>Mammalia</taxon>
        <taxon>Eutheria</taxon>
        <taxon>Laurasiatheria</taxon>
        <taxon>Carnivora</taxon>
        <taxon>Caniformia</taxon>
        <taxon>Canidae</taxon>
        <taxon>Nyctereutes</taxon>
    </lineage>
</organism>
<dbReference type="PROSITE" id="PS01003">
    <property type="entry name" value="TCTP_2"/>
    <property type="match status" value="1"/>
</dbReference>